<evidence type="ECO:0000313" key="4">
    <source>
        <dbReference type="Proteomes" id="UP000189940"/>
    </source>
</evidence>
<gene>
    <name evidence="3" type="ORF">B2M20_08035</name>
</gene>
<accession>A0A1V4HZ54</accession>
<keyword evidence="1" id="KW-0732">Signal</keyword>
<dbReference type="PANTHER" id="PTHR36505">
    <property type="entry name" value="BLR1072 PROTEIN"/>
    <property type="match status" value="1"/>
</dbReference>
<dbReference type="Gene3D" id="2.30.30.240">
    <property type="entry name" value="PRC-barrel domain"/>
    <property type="match status" value="1"/>
</dbReference>
<sequence length="143" mass="15219">MEATLKTFATALALLVMSTASFAQTPAHTPSQAAAPIAAAGDWSASKMSGVNVYNEANDKIGEISDVIITEQGQVKGVVIEAGGFLGMGKHYVLVAMNSLKFSNEAGKTSSGKTSETKREWYPDRAVLNVTKDNLKAMPEFKY</sequence>
<dbReference type="PANTHER" id="PTHR36505:SF1">
    <property type="entry name" value="BLR1072 PROTEIN"/>
    <property type="match status" value="1"/>
</dbReference>
<comment type="caution">
    <text evidence="3">The sequence shown here is derived from an EMBL/GenBank/DDBJ whole genome shotgun (WGS) entry which is preliminary data.</text>
</comment>
<dbReference type="Proteomes" id="UP000189940">
    <property type="component" value="Unassembled WGS sequence"/>
</dbReference>
<evidence type="ECO:0000256" key="1">
    <source>
        <dbReference type="SAM" id="SignalP"/>
    </source>
</evidence>
<feature type="signal peptide" evidence="1">
    <location>
        <begin position="1"/>
        <end position="23"/>
    </location>
</feature>
<feature type="domain" description="PRC-barrel" evidence="2">
    <location>
        <begin position="45"/>
        <end position="98"/>
    </location>
</feature>
<proteinExistence type="predicted"/>
<protein>
    <submittedName>
        <fullName evidence="3">Photosystem reaction center subunit H</fullName>
    </submittedName>
</protein>
<dbReference type="OrthoDB" id="7818259at2"/>
<dbReference type="Pfam" id="PF05239">
    <property type="entry name" value="PRC"/>
    <property type="match status" value="1"/>
</dbReference>
<dbReference type="STRING" id="29421.B2M20_08035"/>
<reference evidence="3 4" key="1">
    <citation type="submission" date="2017-02" db="EMBL/GenBank/DDBJ databases">
        <title>Genome sequence of the nitrite-oxidizing bacterium Nitrobacter vulgaris strain Ab1.</title>
        <authorList>
            <person name="Mellbye B.L."/>
            <person name="Davis E.W."/>
            <person name="Spieck E."/>
            <person name="Chang J.H."/>
            <person name="Bottomley P.J."/>
            <person name="Sayavedra-Soto L.A."/>
        </authorList>
    </citation>
    <scope>NUCLEOTIDE SEQUENCE [LARGE SCALE GENOMIC DNA]</scope>
    <source>
        <strain evidence="3 4">Ab1</strain>
    </source>
</reference>
<dbReference type="SUPFAM" id="SSF50346">
    <property type="entry name" value="PRC-barrel domain"/>
    <property type="match status" value="1"/>
</dbReference>
<keyword evidence="4" id="KW-1185">Reference proteome</keyword>
<feature type="chain" id="PRO_5012934713" evidence="1">
    <location>
        <begin position="24"/>
        <end position="143"/>
    </location>
</feature>
<name>A0A1V4HZ54_NITVU</name>
<evidence type="ECO:0000313" key="3">
    <source>
        <dbReference type="EMBL" id="OPH83223.1"/>
    </source>
</evidence>
<dbReference type="InterPro" id="IPR027275">
    <property type="entry name" value="PRC-brl_dom"/>
</dbReference>
<organism evidence="3 4">
    <name type="scientific">Nitrobacter vulgaris</name>
    <dbReference type="NCBI Taxonomy" id="29421"/>
    <lineage>
        <taxon>Bacteria</taxon>
        <taxon>Pseudomonadati</taxon>
        <taxon>Pseudomonadota</taxon>
        <taxon>Alphaproteobacteria</taxon>
        <taxon>Hyphomicrobiales</taxon>
        <taxon>Nitrobacteraceae</taxon>
        <taxon>Nitrobacter</taxon>
    </lineage>
</organism>
<dbReference type="AlphaFoldDB" id="A0A1V4HZ54"/>
<evidence type="ECO:0000259" key="2">
    <source>
        <dbReference type="Pfam" id="PF05239"/>
    </source>
</evidence>
<dbReference type="InterPro" id="IPR011033">
    <property type="entry name" value="PRC_barrel-like_sf"/>
</dbReference>
<dbReference type="EMBL" id="MWPQ01000036">
    <property type="protein sequence ID" value="OPH83223.1"/>
    <property type="molecule type" value="Genomic_DNA"/>
</dbReference>